<dbReference type="InterPro" id="IPR001304">
    <property type="entry name" value="C-type_lectin-like"/>
</dbReference>
<accession>A0A4Y2IG04</accession>
<dbReference type="PROSITE" id="PS50835">
    <property type="entry name" value="IG_LIKE"/>
    <property type="match status" value="1"/>
</dbReference>
<feature type="domain" description="Ig-like" evidence="2">
    <location>
        <begin position="264"/>
        <end position="346"/>
    </location>
</feature>
<evidence type="ECO:0000313" key="4">
    <source>
        <dbReference type="Proteomes" id="UP000499080"/>
    </source>
</evidence>
<dbReference type="PROSITE" id="PS50041">
    <property type="entry name" value="C_TYPE_LECTIN_2"/>
    <property type="match status" value="1"/>
</dbReference>
<dbReference type="InterPro" id="IPR016186">
    <property type="entry name" value="C-type_lectin-like/link_sf"/>
</dbReference>
<evidence type="ECO:0000259" key="2">
    <source>
        <dbReference type="PROSITE" id="PS50835"/>
    </source>
</evidence>
<dbReference type="InterPro" id="IPR050801">
    <property type="entry name" value="Ca-Dep_Lectins_ImmuneDev"/>
</dbReference>
<evidence type="ECO:0000259" key="1">
    <source>
        <dbReference type="PROSITE" id="PS50041"/>
    </source>
</evidence>
<protein>
    <recommendedName>
        <fullName evidence="5">C-type lectin domain-containing protein</fullName>
    </recommendedName>
</protein>
<dbReference type="SUPFAM" id="SSF56436">
    <property type="entry name" value="C-type lectin-like"/>
    <property type="match status" value="2"/>
</dbReference>
<feature type="non-terminal residue" evidence="3">
    <location>
        <position position="686"/>
    </location>
</feature>
<evidence type="ECO:0000313" key="3">
    <source>
        <dbReference type="EMBL" id="GBM76697.1"/>
    </source>
</evidence>
<dbReference type="PANTHER" id="PTHR22801">
    <property type="entry name" value="LITHOSTATHINE"/>
    <property type="match status" value="1"/>
</dbReference>
<dbReference type="InterPro" id="IPR007110">
    <property type="entry name" value="Ig-like_dom"/>
</dbReference>
<keyword evidence="4" id="KW-1185">Reference proteome</keyword>
<feature type="domain" description="C-type lectin" evidence="1">
    <location>
        <begin position="27"/>
        <end position="142"/>
    </location>
</feature>
<reference evidence="3 4" key="1">
    <citation type="journal article" date="2019" name="Sci. Rep.">
        <title>Orb-weaving spider Araneus ventricosus genome elucidates the spidroin gene catalogue.</title>
        <authorList>
            <person name="Kono N."/>
            <person name="Nakamura H."/>
            <person name="Ohtoshi R."/>
            <person name="Moran D.A.P."/>
            <person name="Shinohara A."/>
            <person name="Yoshida Y."/>
            <person name="Fujiwara M."/>
            <person name="Mori M."/>
            <person name="Tomita M."/>
            <person name="Arakawa K."/>
        </authorList>
    </citation>
    <scope>NUCLEOTIDE SEQUENCE [LARGE SCALE GENOMIC DNA]</scope>
</reference>
<dbReference type="PANTHER" id="PTHR22801:SF63">
    <property type="entry name" value="C-TYPE LECTIN DOMAIN-CONTAINING PROTEIN"/>
    <property type="match status" value="1"/>
</dbReference>
<dbReference type="OrthoDB" id="6434904at2759"/>
<proteinExistence type="predicted"/>
<sequence length="686" mass="79800">MPDCEGMQDRCQCHPSYTSYKDNTKKHHRNCLKIFSEKKSWDMASQTCANELSTLLHYRESFSFFEELRQRDVDLIWIGIRKKLGFYIAEAPVEYVFKESKKAPMGLMWKDGEPIHECVALHIYSGYLVTQNCSTELEYVCKNYGFPLYPVSKSLACPRDWQFFYHLPMGSLPCIKVFKSLPERNATATCLELGGQVTDVGDFYDLYNHMSKLNIPGYGLKSTLPVCQKEYIESVLGDYLKENITCEDRVFICERYTSKISLKPKILKEFSGSVESANIQHSFLTCEVPFKRGDFSEIEDQLHYVWYKDEIPISVDSPVLNISSYPEPVKNLSSPVIRQGTYRCVVMVEGIEDRFSSQYVDYFHSDVATYILYMQADLKTMQFVDFSSGYFPTFKKILDNFMEQYSILPSAIGLPPYVPKVEWDYQMSWKNEENFTVQFLLYFRRKSDDYILIRNETQFYHTVKRKFKEHVSVTISNANVSLELDNADTCFEETVPTQTKAATSGLMCLNDWRLVNRKCRPSNIWGATWGRFNASQCTKYQFPVQELKIKCPEGFKNLDFNLCYAIHNEKKTFDEAEEICRSRSSVLADFKLLNKGMLFLRLVSPTGPLPRSEKVIWLSNTRDAKDEAKEEWFENNSTLKKRNRFLFCASKDNKRALFNGKILPKNCDSSESHPFVCIHQPYLLLN</sequence>
<dbReference type="AlphaFoldDB" id="A0A4Y2IG04"/>
<organism evidence="3 4">
    <name type="scientific">Araneus ventricosus</name>
    <name type="common">Orbweaver spider</name>
    <name type="synonym">Epeira ventricosa</name>
    <dbReference type="NCBI Taxonomy" id="182803"/>
    <lineage>
        <taxon>Eukaryota</taxon>
        <taxon>Metazoa</taxon>
        <taxon>Ecdysozoa</taxon>
        <taxon>Arthropoda</taxon>
        <taxon>Chelicerata</taxon>
        <taxon>Arachnida</taxon>
        <taxon>Araneae</taxon>
        <taxon>Araneomorphae</taxon>
        <taxon>Entelegynae</taxon>
        <taxon>Araneoidea</taxon>
        <taxon>Araneidae</taxon>
        <taxon>Araneus</taxon>
    </lineage>
</organism>
<dbReference type="Pfam" id="PF00059">
    <property type="entry name" value="Lectin_C"/>
    <property type="match status" value="1"/>
</dbReference>
<gene>
    <name evidence="3" type="ORF">AVEN_196961_1</name>
</gene>
<dbReference type="Gene3D" id="3.10.100.10">
    <property type="entry name" value="Mannose-Binding Protein A, subunit A"/>
    <property type="match status" value="2"/>
</dbReference>
<dbReference type="EMBL" id="BGPR01002640">
    <property type="protein sequence ID" value="GBM76697.1"/>
    <property type="molecule type" value="Genomic_DNA"/>
</dbReference>
<dbReference type="Proteomes" id="UP000499080">
    <property type="component" value="Unassembled WGS sequence"/>
</dbReference>
<dbReference type="SMART" id="SM00034">
    <property type="entry name" value="CLECT"/>
    <property type="match status" value="2"/>
</dbReference>
<evidence type="ECO:0008006" key="5">
    <source>
        <dbReference type="Google" id="ProtNLM"/>
    </source>
</evidence>
<comment type="caution">
    <text evidence="3">The sequence shown here is derived from an EMBL/GenBank/DDBJ whole genome shotgun (WGS) entry which is preliminary data.</text>
</comment>
<dbReference type="CDD" id="cd00037">
    <property type="entry name" value="CLECT"/>
    <property type="match status" value="2"/>
</dbReference>
<dbReference type="InterPro" id="IPR016187">
    <property type="entry name" value="CTDL_fold"/>
</dbReference>
<name>A0A4Y2IG04_ARAVE</name>